<dbReference type="Proteomes" id="UP000039865">
    <property type="component" value="Unassembled WGS sequence"/>
</dbReference>
<dbReference type="EMBL" id="CCKQ01004507">
    <property type="protein sequence ID" value="CDW75667.1"/>
    <property type="molecule type" value="Genomic_DNA"/>
</dbReference>
<protein>
    <submittedName>
        <fullName evidence="1">Uncharacterized protein</fullName>
    </submittedName>
</protein>
<reference evidence="1 2" key="1">
    <citation type="submission" date="2014-06" db="EMBL/GenBank/DDBJ databases">
        <authorList>
            <person name="Swart Estienne"/>
        </authorList>
    </citation>
    <scope>NUCLEOTIDE SEQUENCE [LARGE SCALE GENOMIC DNA]</scope>
    <source>
        <strain evidence="1 2">130c</strain>
    </source>
</reference>
<accession>A0A078A1E8</accession>
<organism evidence="1 2">
    <name type="scientific">Stylonychia lemnae</name>
    <name type="common">Ciliate</name>
    <dbReference type="NCBI Taxonomy" id="5949"/>
    <lineage>
        <taxon>Eukaryota</taxon>
        <taxon>Sar</taxon>
        <taxon>Alveolata</taxon>
        <taxon>Ciliophora</taxon>
        <taxon>Intramacronucleata</taxon>
        <taxon>Spirotrichea</taxon>
        <taxon>Stichotrichia</taxon>
        <taxon>Sporadotrichida</taxon>
        <taxon>Oxytrichidae</taxon>
        <taxon>Stylonychinae</taxon>
        <taxon>Stylonychia</taxon>
    </lineage>
</organism>
<gene>
    <name evidence="1" type="primary">Contig9190.g9834</name>
    <name evidence="1" type="ORF">STYLEM_4660</name>
</gene>
<proteinExistence type="predicted"/>
<evidence type="ECO:0000313" key="2">
    <source>
        <dbReference type="Proteomes" id="UP000039865"/>
    </source>
</evidence>
<dbReference type="AlphaFoldDB" id="A0A078A1E8"/>
<evidence type="ECO:0000313" key="1">
    <source>
        <dbReference type="EMBL" id="CDW75667.1"/>
    </source>
</evidence>
<dbReference type="InParanoid" id="A0A078A1E8"/>
<keyword evidence="2" id="KW-1185">Reference proteome</keyword>
<name>A0A078A1E8_STYLE</name>
<sequence length="80" mass="9345">MIESIEFLYLQNAIEMKCYVDEESTTNHSFGIFNEYIVVYGQGIESLIIDQDFKLIKKLDLQCQLAHCKFNNQLLTADDF</sequence>